<reference evidence="2" key="1">
    <citation type="submission" date="2021-01" db="EMBL/GenBank/DDBJ databases">
        <title>Whole genome shotgun sequence of Actinoplanes tereljensis NBRC 105297.</title>
        <authorList>
            <person name="Komaki H."/>
            <person name="Tamura T."/>
        </authorList>
    </citation>
    <scope>NUCLEOTIDE SEQUENCE</scope>
    <source>
        <strain evidence="2">NBRC 105297</strain>
    </source>
</reference>
<keyword evidence="3" id="KW-1185">Reference proteome</keyword>
<dbReference type="EMBL" id="BOMY01000009">
    <property type="protein sequence ID" value="GIF18756.1"/>
    <property type="molecule type" value="Genomic_DNA"/>
</dbReference>
<evidence type="ECO:0000313" key="3">
    <source>
        <dbReference type="Proteomes" id="UP000623608"/>
    </source>
</evidence>
<keyword evidence="1" id="KW-0472">Membrane</keyword>
<dbReference type="AlphaFoldDB" id="A0A919TQW7"/>
<feature type="transmembrane region" description="Helical" evidence="1">
    <location>
        <begin position="52"/>
        <end position="72"/>
    </location>
</feature>
<organism evidence="2 3">
    <name type="scientific">Paractinoplanes tereljensis</name>
    <dbReference type="NCBI Taxonomy" id="571912"/>
    <lineage>
        <taxon>Bacteria</taxon>
        <taxon>Bacillati</taxon>
        <taxon>Actinomycetota</taxon>
        <taxon>Actinomycetes</taxon>
        <taxon>Micromonosporales</taxon>
        <taxon>Micromonosporaceae</taxon>
        <taxon>Paractinoplanes</taxon>
    </lineage>
</organism>
<keyword evidence="1" id="KW-1133">Transmembrane helix</keyword>
<evidence type="ECO:0000256" key="1">
    <source>
        <dbReference type="SAM" id="Phobius"/>
    </source>
</evidence>
<gene>
    <name evidence="2" type="ORF">Ate02nite_14860</name>
</gene>
<dbReference type="Proteomes" id="UP000623608">
    <property type="component" value="Unassembled WGS sequence"/>
</dbReference>
<accession>A0A919TQW7</accession>
<name>A0A919TQW7_9ACTN</name>
<proteinExistence type="predicted"/>
<sequence>MCVPFLPDDFSAHPTVVTERKLRRAGRPDRGNSQQITAFRCETVPMASGNGWYLIGPLIAVGLVGFLGAVFWRMGLHWTFAREDSYDAYAAGLAIFGDPDDYGLLCPAAVTDDADLADEIQRLLGDAGIRATQAADRDGHMAVLVFVEEVEEARRLVGGSPAL</sequence>
<keyword evidence="1" id="KW-0812">Transmembrane</keyword>
<protein>
    <submittedName>
        <fullName evidence="2">Uncharacterized protein</fullName>
    </submittedName>
</protein>
<evidence type="ECO:0000313" key="2">
    <source>
        <dbReference type="EMBL" id="GIF18756.1"/>
    </source>
</evidence>
<comment type="caution">
    <text evidence="2">The sequence shown here is derived from an EMBL/GenBank/DDBJ whole genome shotgun (WGS) entry which is preliminary data.</text>
</comment>